<dbReference type="PROSITE" id="PS00470">
    <property type="entry name" value="IDH_IMDH"/>
    <property type="match status" value="1"/>
</dbReference>
<feature type="binding site" evidence="14">
    <location>
        <position position="101"/>
    </location>
    <ligand>
        <name>substrate</name>
    </ligand>
</feature>
<dbReference type="AlphaFoldDB" id="A0A9D1T0H4"/>
<feature type="site" description="Important for catalysis" evidence="14">
    <location>
        <position position="199"/>
    </location>
</feature>
<accession>A0A9D1T0H4</accession>
<dbReference type="GO" id="GO:0003862">
    <property type="term" value="F:3-isopropylmalate dehydrogenase activity"/>
    <property type="evidence" value="ECO:0007669"/>
    <property type="project" value="UniProtKB-UniRule"/>
</dbReference>
<organism evidence="17 18">
    <name type="scientific">Candidatus Spyradosoma merdigallinarum</name>
    <dbReference type="NCBI Taxonomy" id="2840950"/>
    <lineage>
        <taxon>Bacteria</taxon>
        <taxon>Pseudomonadati</taxon>
        <taxon>Verrucomicrobiota</taxon>
        <taxon>Opitutia</taxon>
        <taxon>Opitutia incertae sedis</taxon>
        <taxon>Candidatus Spyradosoma</taxon>
    </lineage>
</organism>
<keyword evidence="7 14" id="KW-0028">Amino-acid biosynthesis</keyword>
<evidence type="ECO:0000256" key="11">
    <source>
        <dbReference type="ARBA" id="ARBA00023027"/>
    </source>
</evidence>
<feature type="binding site" evidence="14">
    <location>
        <begin position="296"/>
        <end position="308"/>
    </location>
    <ligand>
        <name>NAD(+)</name>
        <dbReference type="ChEBI" id="CHEBI:57540"/>
    </ligand>
</feature>
<evidence type="ECO:0000256" key="6">
    <source>
        <dbReference type="ARBA" id="ARBA00022430"/>
    </source>
</evidence>
<dbReference type="FunFam" id="3.40.718.10:FF:000006">
    <property type="entry name" value="3-isopropylmalate dehydrogenase"/>
    <property type="match status" value="1"/>
</dbReference>
<evidence type="ECO:0000256" key="3">
    <source>
        <dbReference type="ARBA" id="ARBA00004762"/>
    </source>
</evidence>
<reference evidence="17" key="1">
    <citation type="submission" date="2020-10" db="EMBL/GenBank/DDBJ databases">
        <authorList>
            <person name="Gilroy R."/>
        </authorList>
    </citation>
    <scope>NUCLEOTIDE SEQUENCE</scope>
    <source>
        <strain evidence="17">10669</strain>
    </source>
</reference>
<dbReference type="PANTHER" id="PTHR42979:SF1">
    <property type="entry name" value="3-ISOPROPYLMALATE DEHYDROGENASE"/>
    <property type="match status" value="1"/>
</dbReference>
<evidence type="ECO:0000256" key="13">
    <source>
        <dbReference type="ARBA" id="ARBA00023304"/>
    </source>
</evidence>
<feature type="binding site" evidence="14">
    <location>
        <position position="256"/>
    </location>
    <ligand>
        <name>Mg(2+)</name>
        <dbReference type="ChEBI" id="CHEBI:18420"/>
    </ligand>
</feature>
<evidence type="ECO:0000313" key="17">
    <source>
        <dbReference type="EMBL" id="HIV03550.1"/>
    </source>
</evidence>
<feature type="binding site" evidence="14">
    <location>
        <position position="260"/>
    </location>
    <ligand>
        <name>Mg(2+)</name>
        <dbReference type="ChEBI" id="CHEBI:18420"/>
    </ligand>
</feature>
<protein>
    <recommendedName>
        <fullName evidence="14">3-isopropylmalate dehydrogenase</fullName>
        <ecNumber evidence="14">1.1.1.85</ecNumber>
    </recommendedName>
    <alternativeName>
        <fullName evidence="14">3-IPM-DH</fullName>
    </alternativeName>
    <alternativeName>
        <fullName evidence="14">Beta-IPM dehydrogenase</fullName>
        <shortName evidence="14">IMDH</shortName>
    </alternativeName>
</protein>
<dbReference type="GO" id="GO:0005829">
    <property type="term" value="C:cytosol"/>
    <property type="evidence" value="ECO:0007669"/>
    <property type="project" value="TreeGrafter"/>
</dbReference>
<dbReference type="GO" id="GO:0051287">
    <property type="term" value="F:NAD binding"/>
    <property type="evidence" value="ECO:0007669"/>
    <property type="project" value="InterPro"/>
</dbReference>
<comment type="caution">
    <text evidence="17">The sequence shown here is derived from an EMBL/GenBank/DDBJ whole genome shotgun (WGS) entry which is preliminary data.</text>
</comment>
<evidence type="ECO:0000256" key="12">
    <source>
        <dbReference type="ARBA" id="ARBA00023211"/>
    </source>
</evidence>
<evidence type="ECO:0000313" key="18">
    <source>
        <dbReference type="Proteomes" id="UP000886812"/>
    </source>
</evidence>
<comment type="cofactor">
    <cofactor evidence="2">
        <name>Mn(2+)</name>
        <dbReference type="ChEBI" id="CHEBI:29035"/>
    </cofactor>
</comment>
<comment type="similarity">
    <text evidence="4 14">Belongs to the isocitrate and isopropylmalate dehydrogenases family. LeuB type 1 subfamily.</text>
</comment>
<evidence type="ECO:0000256" key="5">
    <source>
        <dbReference type="ARBA" id="ARBA00011738"/>
    </source>
</evidence>
<evidence type="ECO:0000256" key="2">
    <source>
        <dbReference type="ARBA" id="ARBA00001936"/>
    </source>
</evidence>
<sequence>MRAVMNLKIAVLPGDYIGPEVMDAALPVLEKTLKKHGHALECSVHPVGGAGIDACGKALPDETLAACDAADAILFGSVGGPKWKDVPRDEQPERGALLPLRKHFELFANVRPGLLLPSLAQASPLAPARIPDGIDMVCIRELTGGIYFGRPKQTTTLPNGELEAVDTMRYRTSEIERITDVAVAAARARKRRTICLVDKSNVLETSVLWNKIVSERVAKTAPDVALTHLLVDNAAMQLVANPGQFDVLLTENMFGDILSDEMAVICGSLGMLASASIGAKKNRFGFPFGLYEPSGGSAPDIAGQDKANPCAQILSAALMLRYSFGLNEAAAEIEAAVRSAIDAGTRTADIAFGGDAVGTGKMAAEILARI</sequence>
<keyword evidence="8 14" id="KW-0479">Metal-binding</keyword>
<evidence type="ECO:0000256" key="1">
    <source>
        <dbReference type="ARBA" id="ARBA00000624"/>
    </source>
</evidence>
<dbReference type="GO" id="GO:0000287">
    <property type="term" value="F:magnesium ion binding"/>
    <property type="evidence" value="ECO:0007669"/>
    <property type="project" value="InterPro"/>
</dbReference>
<gene>
    <name evidence="14 17" type="primary">leuB</name>
    <name evidence="17" type="ORF">IAC75_00130</name>
</gene>
<comment type="subunit">
    <text evidence="5 14 15">Homodimer.</text>
</comment>
<dbReference type="InterPro" id="IPR019818">
    <property type="entry name" value="IsoCit/isopropylmalate_DH_CS"/>
</dbReference>
<feature type="binding site" evidence="14">
    <location>
        <position position="140"/>
    </location>
    <ligand>
        <name>substrate</name>
    </ligand>
</feature>
<dbReference type="EC" id="1.1.1.85" evidence="14"/>
<evidence type="ECO:0000256" key="10">
    <source>
        <dbReference type="ARBA" id="ARBA00023002"/>
    </source>
</evidence>
<dbReference type="InterPro" id="IPR024084">
    <property type="entry name" value="IsoPropMal-DH-like_dom"/>
</dbReference>
<comment type="subcellular location">
    <subcellularLocation>
        <location evidence="14">Cytoplasm</location>
    </subcellularLocation>
</comment>
<keyword evidence="10 14" id="KW-0560">Oxidoreductase</keyword>
<feature type="domain" description="Isopropylmalate dehydrogenase-like" evidence="16">
    <location>
        <begin position="8"/>
        <end position="366"/>
    </location>
</feature>
<name>A0A9D1T0H4_9BACT</name>
<dbReference type="PANTHER" id="PTHR42979">
    <property type="entry name" value="3-ISOPROPYLMALATE DEHYDROGENASE"/>
    <property type="match status" value="1"/>
</dbReference>
<dbReference type="HAMAP" id="MF_01033">
    <property type="entry name" value="LeuB_type1"/>
    <property type="match status" value="1"/>
</dbReference>
<evidence type="ECO:0000256" key="9">
    <source>
        <dbReference type="ARBA" id="ARBA00022842"/>
    </source>
</evidence>
<evidence type="ECO:0000256" key="15">
    <source>
        <dbReference type="RuleBase" id="RU004445"/>
    </source>
</evidence>
<dbReference type="Proteomes" id="UP000886812">
    <property type="component" value="Unassembled WGS sequence"/>
</dbReference>
<keyword evidence="11 14" id="KW-0520">NAD</keyword>
<comment type="pathway">
    <text evidence="3 14 15">Amino-acid biosynthesis; L-leucine biosynthesis; L-leucine from 3-methyl-2-oxobutanoate: step 3/4.</text>
</comment>
<dbReference type="NCBIfam" id="TIGR00169">
    <property type="entry name" value="leuB"/>
    <property type="match status" value="1"/>
</dbReference>
<proteinExistence type="inferred from homology"/>
<keyword evidence="14" id="KW-0963">Cytoplasm</keyword>
<feature type="binding site" evidence="14">
    <location>
        <position position="232"/>
    </location>
    <ligand>
        <name>substrate</name>
    </ligand>
</feature>
<dbReference type="SMART" id="SM01329">
    <property type="entry name" value="Iso_dh"/>
    <property type="match status" value="1"/>
</dbReference>
<keyword evidence="6 14" id="KW-0432">Leucine biosynthesis</keyword>
<keyword evidence="12 14" id="KW-0464">Manganese</keyword>
<evidence type="ECO:0000256" key="14">
    <source>
        <dbReference type="HAMAP-Rule" id="MF_01033"/>
    </source>
</evidence>
<dbReference type="SUPFAM" id="SSF53659">
    <property type="entry name" value="Isocitrate/Isopropylmalate dehydrogenase-like"/>
    <property type="match status" value="1"/>
</dbReference>
<dbReference type="Gene3D" id="3.40.718.10">
    <property type="entry name" value="Isopropylmalate Dehydrogenase"/>
    <property type="match status" value="1"/>
</dbReference>
<dbReference type="InterPro" id="IPR004429">
    <property type="entry name" value="Isopropylmalate_DH"/>
</dbReference>
<dbReference type="Pfam" id="PF00180">
    <property type="entry name" value="Iso_dh"/>
    <property type="match status" value="1"/>
</dbReference>
<evidence type="ECO:0000256" key="7">
    <source>
        <dbReference type="ARBA" id="ARBA00022605"/>
    </source>
</evidence>
<feature type="site" description="Important for catalysis" evidence="14">
    <location>
        <position position="147"/>
    </location>
</feature>
<evidence type="ECO:0000256" key="8">
    <source>
        <dbReference type="ARBA" id="ARBA00022723"/>
    </source>
</evidence>
<dbReference type="EMBL" id="DVOG01000006">
    <property type="protein sequence ID" value="HIV03550.1"/>
    <property type="molecule type" value="Genomic_DNA"/>
</dbReference>
<keyword evidence="9 14" id="KW-0460">Magnesium</keyword>
<keyword evidence="13 14" id="KW-0100">Branched-chain amino acid biosynthesis</keyword>
<evidence type="ECO:0000256" key="4">
    <source>
        <dbReference type="ARBA" id="ARBA00008319"/>
    </source>
</evidence>
<evidence type="ECO:0000259" key="16">
    <source>
        <dbReference type="SMART" id="SM01329"/>
    </source>
</evidence>
<reference evidence="17" key="2">
    <citation type="journal article" date="2021" name="PeerJ">
        <title>Extensive microbial diversity within the chicken gut microbiome revealed by metagenomics and culture.</title>
        <authorList>
            <person name="Gilroy R."/>
            <person name="Ravi A."/>
            <person name="Getino M."/>
            <person name="Pursley I."/>
            <person name="Horton D.L."/>
            <person name="Alikhan N.F."/>
            <person name="Baker D."/>
            <person name="Gharbi K."/>
            <person name="Hall N."/>
            <person name="Watson M."/>
            <person name="Adriaenssens E.M."/>
            <person name="Foster-Nyarko E."/>
            <person name="Jarju S."/>
            <person name="Secka A."/>
            <person name="Antonio M."/>
            <person name="Oren A."/>
            <person name="Chaudhuri R.R."/>
            <person name="La Ragione R."/>
            <person name="Hildebrand F."/>
            <person name="Pallen M.J."/>
        </authorList>
    </citation>
    <scope>NUCLEOTIDE SEQUENCE</scope>
    <source>
        <strain evidence="17">10669</strain>
    </source>
</reference>
<feature type="binding site" evidence="14">
    <location>
        <position position="111"/>
    </location>
    <ligand>
        <name>substrate</name>
    </ligand>
</feature>
<comment type="cofactor">
    <cofactor evidence="14 15">
        <name>Mg(2+)</name>
        <dbReference type="ChEBI" id="CHEBI:18420"/>
    </cofactor>
    <cofactor evidence="14 15">
        <name>Mn(2+)</name>
        <dbReference type="ChEBI" id="CHEBI:29035"/>
    </cofactor>
    <text evidence="14 15">Binds 1 Mg(2+) or Mn(2+) ion per subunit.</text>
</comment>
<comment type="function">
    <text evidence="14 15">Catalyzes the oxidation of 3-carboxy-2-hydroxy-4-methylpentanoate (3-isopropylmalate) to 3-carboxy-4-methyl-2-oxopentanoate. The product decarboxylates to 4-methyl-2 oxopentanoate.</text>
</comment>
<feature type="binding site" evidence="14">
    <location>
        <begin position="80"/>
        <end position="93"/>
    </location>
    <ligand>
        <name>NAD(+)</name>
        <dbReference type="ChEBI" id="CHEBI:57540"/>
    </ligand>
</feature>
<dbReference type="GO" id="GO:0009098">
    <property type="term" value="P:L-leucine biosynthetic process"/>
    <property type="evidence" value="ECO:0007669"/>
    <property type="project" value="UniProtKB-UniRule"/>
</dbReference>
<feature type="binding site" evidence="14">
    <location>
        <position position="232"/>
    </location>
    <ligand>
        <name>Mg(2+)</name>
        <dbReference type="ChEBI" id="CHEBI:18420"/>
    </ligand>
</feature>
<comment type="catalytic activity">
    <reaction evidence="1 14 15">
        <text>(2R,3S)-3-isopropylmalate + NAD(+) = 4-methyl-2-oxopentanoate + CO2 + NADH</text>
        <dbReference type="Rhea" id="RHEA:32271"/>
        <dbReference type="ChEBI" id="CHEBI:16526"/>
        <dbReference type="ChEBI" id="CHEBI:17865"/>
        <dbReference type="ChEBI" id="CHEBI:35121"/>
        <dbReference type="ChEBI" id="CHEBI:57540"/>
        <dbReference type="ChEBI" id="CHEBI:57945"/>
        <dbReference type="EC" id="1.1.1.85"/>
    </reaction>
</comment>